<evidence type="ECO:0000313" key="2">
    <source>
        <dbReference type="EMBL" id="KAK8941299.1"/>
    </source>
</evidence>
<evidence type="ECO:0000256" key="1">
    <source>
        <dbReference type="SAM" id="MobiDB-lite"/>
    </source>
</evidence>
<feature type="region of interest" description="Disordered" evidence="1">
    <location>
        <begin position="1"/>
        <end position="46"/>
    </location>
</feature>
<feature type="compositionally biased region" description="Basic and acidic residues" evidence="1">
    <location>
        <begin position="24"/>
        <end position="46"/>
    </location>
</feature>
<feature type="compositionally biased region" description="Basic residues" evidence="1">
    <location>
        <begin position="1"/>
        <end position="10"/>
    </location>
</feature>
<dbReference type="EMBL" id="JBBWWQ010000008">
    <property type="protein sequence ID" value="KAK8941299.1"/>
    <property type="molecule type" value="Genomic_DNA"/>
</dbReference>
<organism evidence="2 3">
    <name type="scientific">Platanthera zijinensis</name>
    <dbReference type="NCBI Taxonomy" id="2320716"/>
    <lineage>
        <taxon>Eukaryota</taxon>
        <taxon>Viridiplantae</taxon>
        <taxon>Streptophyta</taxon>
        <taxon>Embryophyta</taxon>
        <taxon>Tracheophyta</taxon>
        <taxon>Spermatophyta</taxon>
        <taxon>Magnoliopsida</taxon>
        <taxon>Liliopsida</taxon>
        <taxon>Asparagales</taxon>
        <taxon>Orchidaceae</taxon>
        <taxon>Orchidoideae</taxon>
        <taxon>Orchideae</taxon>
        <taxon>Orchidinae</taxon>
        <taxon>Platanthera</taxon>
    </lineage>
</organism>
<reference evidence="2 3" key="1">
    <citation type="journal article" date="2022" name="Nat. Plants">
        <title>Genomes of leafy and leafless Platanthera orchids illuminate the evolution of mycoheterotrophy.</title>
        <authorList>
            <person name="Li M.H."/>
            <person name="Liu K.W."/>
            <person name="Li Z."/>
            <person name="Lu H.C."/>
            <person name="Ye Q.L."/>
            <person name="Zhang D."/>
            <person name="Wang J.Y."/>
            <person name="Li Y.F."/>
            <person name="Zhong Z.M."/>
            <person name="Liu X."/>
            <person name="Yu X."/>
            <person name="Liu D.K."/>
            <person name="Tu X.D."/>
            <person name="Liu B."/>
            <person name="Hao Y."/>
            <person name="Liao X.Y."/>
            <person name="Jiang Y.T."/>
            <person name="Sun W.H."/>
            <person name="Chen J."/>
            <person name="Chen Y.Q."/>
            <person name="Ai Y."/>
            <person name="Zhai J.W."/>
            <person name="Wu S.S."/>
            <person name="Zhou Z."/>
            <person name="Hsiao Y.Y."/>
            <person name="Wu W.L."/>
            <person name="Chen Y.Y."/>
            <person name="Lin Y.F."/>
            <person name="Hsu J.L."/>
            <person name="Li C.Y."/>
            <person name="Wang Z.W."/>
            <person name="Zhao X."/>
            <person name="Zhong W.Y."/>
            <person name="Ma X.K."/>
            <person name="Ma L."/>
            <person name="Huang J."/>
            <person name="Chen G.Z."/>
            <person name="Huang M.Z."/>
            <person name="Huang L."/>
            <person name="Peng D.H."/>
            <person name="Luo Y.B."/>
            <person name="Zou S.Q."/>
            <person name="Chen S.P."/>
            <person name="Lan S."/>
            <person name="Tsai W.C."/>
            <person name="Van de Peer Y."/>
            <person name="Liu Z.J."/>
        </authorList>
    </citation>
    <scope>NUCLEOTIDE SEQUENCE [LARGE SCALE GENOMIC DNA]</scope>
    <source>
        <strain evidence="2">Lor287</strain>
    </source>
</reference>
<evidence type="ECO:0000313" key="3">
    <source>
        <dbReference type="Proteomes" id="UP001418222"/>
    </source>
</evidence>
<proteinExistence type="predicted"/>
<keyword evidence="3" id="KW-1185">Reference proteome</keyword>
<sequence>MGNCLNRHRVGAWPANSGKRRAPAAKERGARSDSGDQWKKTKKEKKNEVVLEREEKVLPDDQIAAADFQSMGYEFEDFENEYSDGQWYPTLAGIPESREW</sequence>
<protein>
    <submittedName>
        <fullName evidence="2">Uncharacterized protein</fullName>
    </submittedName>
</protein>
<dbReference type="AlphaFoldDB" id="A0AAP0BJ44"/>
<dbReference type="Proteomes" id="UP001418222">
    <property type="component" value="Unassembled WGS sequence"/>
</dbReference>
<gene>
    <name evidence="2" type="ORF">KSP39_PZI010194</name>
</gene>
<accession>A0AAP0BJ44</accession>
<name>A0AAP0BJ44_9ASPA</name>
<comment type="caution">
    <text evidence="2">The sequence shown here is derived from an EMBL/GenBank/DDBJ whole genome shotgun (WGS) entry which is preliminary data.</text>
</comment>